<dbReference type="SUPFAM" id="SSF52540">
    <property type="entry name" value="P-loop containing nucleoside triphosphate hydrolases"/>
    <property type="match status" value="1"/>
</dbReference>
<dbReference type="GO" id="GO:0008017">
    <property type="term" value="F:microtubule binding"/>
    <property type="evidence" value="ECO:0007669"/>
    <property type="project" value="InterPro"/>
</dbReference>
<evidence type="ECO:0000256" key="1">
    <source>
        <dbReference type="ARBA" id="ARBA00004318"/>
    </source>
</evidence>
<feature type="coiled-coil region" evidence="12">
    <location>
        <begin position="588"/>
        <end position="689"/>
    </location>
</feature>
<dbReference type="AlphaFoldDB" id="A0AAU9JLC6"/>
<dbReference type="InterPro" id="IPR027417">
    <property type="entry name" value="P-loop_NTPase"/>
</dbReference>
<keyword evidence="7" id="KW-0472">Membrane</keyword>
<evidence type="ECO:0000256" key="10">
    <source>
        <dbReference type="ARBA" id="ARBA00079247"/>
    </source>
</evidence>
<sequence length="1049" mass="118184">MGDCSVKVAVRVRPFNSREKEEGAELCVEMRGNTTKVRNKENGTIKEFHYDYSYWSHDGFNEDPTTGILTKASPSSQYADQQTVFNDIGVGVLDNAWQGYHCCLFAYGQTGSGKSYSMVGYGSNKGIIPIACEEVFIRISQRASPFIECKVSASMLEIYNEQVQDLLQPPQNRVKGGLKIREDPKKGVFVEGLIEQPCSSYEEISAVLDRGNKSRTVAATQMNATSSRAHTVLTISFTQIFYDEATGKPLNRKQSNINLVDLAGSERAAKTGATGDRLQEGSNINKSLSSLGKVITALAKRSSGQLAKGEVIPYRESKLTRILQNALGGNSMTTMIAAISPATFNYDETISTLRYADAVKSIKNQAVVNETPQEKLIRELKEENERLKALVEGRGGGGGGGAGGGMSDQMREEYERQIEELRKAKEDAEKTREQRTQEVVHRAAFIEEKITTPHLSNLNEDPLLSGYIKHAFKKGTNVIGKKNPQSPPNITIEGLGIGINHCTVTYNDEIKLKPSTDPSLKTLVNGKVLTQEITLQHHDRIRFGNHNYFLFIDPDELGGAPFDWEKAVNEASQDQVNGLIGANNEEMKAKEEEMRRKLEAEWEEARKKMEDEKAQLEKMLKGKKNEDAATQKALFEKEQELKAKQRAMEEEMRKKEIMLKQHEENRLAMERLKKVLTQAITQINEANERAVLLGKSTIFQPELYRDNSLNSGRPGTGMQQTQVRVKVLIPDISDDFQIHWPLDKLEARLIDMQEISNQLEYGGDINDVDIGYDPFFDKVDSLGDTYKLIGNSYIYLDSIYYLITVDEDKVPIIDDRGSKKGMLKVAITPKIDGIVMEEFDNLKEILGKNLNLKVAIGEATDIPENFSTNCYCKYKFAVVSEEEYMTQKCMQTTVNPKFNYIRDHNIEITPEVADDFLHHALAISVYGDITEETKQRELNKLREKYGQASNPVKSARIKEFEEEPEILENDHPGYSEIYNNSKTIVPSENPEALKTALEQKELQIQKLKAENIKREQEYAIRLRELEEREKKASNQVPVAKRGSCACLIF</sequence>
<evidence type="ECO:0000313" key="14">
    <source>
        <dbReference type="EMBL" id="CAG9327700.1"/>
    </source>
</evidence>
<reference evidence="14" key="1">
    <citation type="submission" date="2021-09" db="EMBL/GenBank/DDBJ databases">
        <authorList>
            <consortium name="AG Swart"/>
            <person name="Singh M."/>
            <person name="Singh A."/>
            <person name="Seah K."/>
            <person name="Emmerich C."/>
        </authorList>
    </citation>
    <scope>NUCLEOTIDE SEQUENCE</scope>
    <source>
        <strain evidence="14">ATCC30299</strain>
    </source>
</reference>
<dbReference type="SMART" id="SM00129">
    <property type="entry name" value="KISc"/>
    <property type="match status" value="1"/>
</dbReference>
<organism evidence="14 15">
    <name type="scientific">Blepharisma stoltei</name>
    <dbReference type="NCBI Taxonomy" id="1481888"/>
    <lineage>
        <taxon>Eukaryota</taxon>
        <taxon>Sar</taxon>
        <taxon>Alveolata</taxon>
        <taxon>Ciliophora</taxon>
        <taxon>Postciliodesmatophora</taxon>
        <taxon>Heterotrichea</taxon>
        <taxon>Heterotrichida</taxon>
        <taxon>Blepharismidae</taxon>
        <taxon>Blepharisma</taxon>
    </lineage>
</organism>
<evidence type="ECO:0000256" key="5">
    <source>
        <dbReference type="ARBA" id="ARBA00023054"/>
    </source>
</evidence>
<name>A0AAU9JLC6_9CILI</name>
<keyword evidence="2" id="KW-0813">Transport</keyword>
<evidence type="ECO:0000256" key="7">
    <source>
        <dbReference type="ARBA" id="ARBA00023136"/>
    </source>
</evidence>
<evidence type="ECO:0000256" key="3">
    <source>
        <dbReference type="ARBA" id="ARBA00022741"/>
    </source>
</evidence>
<dbReference type="Gene3D" id="2.60.200.20">
    <property type="match status" value="1"/>
</dbReference>
<dbReference type="FunFam" id="2.60.200.20:FF:000034">
    <property type="entry name" value="kinesin-like protein KIF28P"/>
    <property type="match status" value="1"/>
</dbReference>
<evidence type="ECO:0000256" key="11">
    <source>
        <dbReference type="PROSITE-ProRule" id="PRU00283"/>
    </source>
</evidence>
<gene>
    <name evidence="14" type="ORF">BSTOLATCC_MIC44328</name>
</gene>
<feature type="binding site" evidence="11">
    <location>
        <begin position="108"/>
        <end position="115"/>
    </location>
    <ligand>
        <name>ATP</name>
        <dbReference type="ChEBI" id="CHEBI:30616"/>
    </ligand>
</feature>
<protein>
    <recommendedName>
        <fullName evidence="10">Kinesin-like protein 6</fullName>
    </recommendedName>
</protein>
<comment type="similarity">
    <text evidence="11">Belongs to the TRAFAC class myosin-kinesin ATPase superfamily. Kinesin family.</text>
</comment>
<evidence type="ECO:0000256" key="2">
    <source>
        <dbReference type="ARBA" id="ARBA00022448"/>
    </source>
</evidence>
<dbReference type="Gene3D" id="3.40.850.10">
    <property type="entry name" value="Kinesin motor domain"/>
    <property type="match status" value="1"/>
</dbReference>
<dbReference type="InterPro" id="IPR000253">
    <property type="entry name" value="FHA_dom"/>
</dbReference>
<evidence type="ECO:0000256" key="12">
    <source>
        <dbReference type="SAM" id="Coils"/>
    </source>
</evidence>
<feature type="coiled-coil region" evidence="12">
    <location>
        <begin position="373"/>
        <end position="438"/>
    </location>
</feature>
<dbReference type="PRINTS" id="PR00380">
    <property type="entry name" value="KINESINHEAVY"/>
</dbReference>
<dbReference type="PANTHER" id="PTHR47117">
    <property type="entry name" value="STAR-RELATED LIPID TRANSFER PROTEIN 9"/>
    <property type="match status" value="1"/>
</dbReference>
<feature type="coiled-coil region" evidence="12">
    <location>
        <begin position="997"/>
        <end position="1035"/>
    </location>
</feature>
<dbReference type="Proteomes" id="UP001162131">
    <property type="component" value="Unassembled WGS sequence"/>
</dbReference>
<keyword evidence="5 12" id="KW-0175">Coiled coil</keyword>
<evidence type="ECO:0000313" key="15">
    <source>
        <dbReference type="Proteomes" id="UP001162131"/>
    </source>
</evidence>
<keyword evidence="3 11" id="KW-0547">Nucleotide-binding</keyword>
<dbReference type="Pfam" id="PF00498">
    <property type="entry name" value="FHA"/>
    <property type="match status" value="1"/>
</dbReference>
<dbReference type="InterPro" id="IPR036961">
    <property type="entry name" value="Kinesin_motor_dom_sf"/>
</dbReference>
<keyword evidence="15" id="KW-1185">Reference proteome</keyword>
<dbReference type="GO" id="GO:0007018">
    <property type="term" value="P:microtubule-based movement"/>
    <property type="evidence" value="ECO:0007669"/>
    <property type="project" value="InterPro"/>
</dbReference>
<dbReference type="PROSITE" id="PS50067">
    <property type="entry name" value="KINESIN_MOTOR_2"/>
    <property type="match status" value="1"/>
</dbReference>
<evidence type="ECO:0000256" key="6">
    <source>
        <dbReference type="ARBA" id="ARBA00023128"/>
    </source>
</evidence>
<proteinExistence type="inferred from homology"/>
<dbReference type="Pfam" id="PF00225">
    <property type="entry name" value="Kinesin"/>
    <property type="match status" value="1"/>
</dbReference>
<evidence type="ECO:0000256" key="8">
    <source>
        <dbReference type="ARBA" id="ARBA00023175"/>
    </source>
</evidence>
<dbReference type="GO" id="GO:0003777">
    <property type="term" value="F:microtubule motor activity"/>
    <property type="evidence" value="ECO:0007669"/>
    <property type="project" value="InterPro"/>
</dbReference>
<keyword evidence="6" id="KW-0496">Mitochondrion</keyword>
<dbReference type="EMBL" id="CAJZBQ010000044">
    <property type="protein sequence ID" value="CAG9327700.1"/>
    <property type="molecule type" value="Genomic_DNA"/>
</dbReference>
<comment type="subcellular location">
    <subcellularLocation>
        <location evidence="1">Mitochondrion membrane</location>
        <topology evidence="1">Peripheral membrane protein</topology>
    </subcellularLocation>
</comment>
<dbReference type="FunFam" id="3.40.850.10:FF:000063">
    <property type="entry name" value="Kinesin-like protein"/>
    <property type="match status" value="1"/>
</dbReference>
<dbReference type="InterPro" id="IPR008984">
    <property type="entry name" value="SMAD_FHA_dom_sf"/>
</dbReference>
<dbReference type="GO" id="GO:0005524">
    <property type="term" value="F:ATP binding"/>
    <property type="evidence" value="ECO:0007669"/>
    <property type="project" value="UniProtKB-UniRule"/>
</dbReference>
<evidence type="ECO:0000256" key="4">
    <source>
        <dbReference type="ARBA" id="ARBA00022840"/>
    </source>
</evidence>
<comment type="caution">
    <text evidence="14">The sequence shown here is derived from an EMBL/GenBank/DDBJ whole genome shotgun (WGS) entry which is preliminary data.</text>
</comment>
<evidence type="ECO:0000259" key="13">
    <source>
        <dbReference type="PROSITE" id="PS50067"/>
    </source>
</evidence>
<dbReference type="InterPro" id="IPR001752">
    <property type="entry name" value="Kinesin_motor_dom"/>
</dbReference>
<evidence type="ECO:0000256" key="9">
    <source>
        <dbReference type="ARBA" id="ARBA00054688"/>
    </source>
</evidence>
<keyword evidence="4 11" id="KW-0067">ATP-binding</keyword>
<dbReference type="SUPFAM" id="SSF49879">
    <property type="entry name" value="SMAD/FHA domain"/>
    <property type="match status" value="1"/>
</dbReference>
<comment type="function">
    <text evidence="9">Microtubule-dependent motor protein required for mitochondrion morphology and transport of mitochondria in neuronal cells.</text>
</comment>
<accession>A0AAU9JLC6</accession>
<keyword evidence="8 11" id="KW-0505">Motor protein</keyword>
<feature type="domain" description="Kinesin motor" evidence="13">
    <location>
        <begin position="5"/>
        <end position="362"/>
    </location>
</feature>
<dbReference type="GO" id="GO:0031966">
    <property type="term" value="C:mitochondrial membrane"/>
    <property type="evidence" value="ECO:0007669"/>
    <property type="project" value="UniProtKB-SubCell"/>
</dbReference>